<evidence type="ECO:0000313" key="1">
    <source>
        <dbReference type="EMBL" id="ASJ14271.1"/>
    </source>
</evidence>
<protein>
    <submittedName>
        <fullName evidence="1">Uncharacterized protein</fullName>
    </submittedName>
</protein>
<dbReference type="EMBL" id="CP015106">
    <property type="protein sequence ID" value="ASJ14271.1"/>
    <property type="molecule type" value="Genomic_DNA"/>
</dbReference>
<gene>
    <name evidence="1" type="ORF">A3L10_03620</name>
</gene>
<dbReference type="Proteomes" id="UP000250085">
    <property type="component" value="Chromosome"/>
</dbReference>
<organism evidence="1 2">
    <name type="scientific">Thermococcus radiotolerans</name>
    <dbReference type="NCBI Taxonomy" id="187880"/>
    <lineage>
        <taxon>Archaea</taxon>
        <taxon>Methanobacteriati</taxon>
        <taxon>Methanobacteriota</taxon>
        <taxon>Thermococci</taxon>
        <taxon>Thermococcales</taxon>
        <taxon>Thermococcaceae</taxon>
        <taxon>Thermococcus</taxon>
    </lineage>
</organism>
<dbReference type="AlphaFoldDB" id="A0A2Z2MXU6"/>
<evidence type="ECO:0000313" key="2">
    <source>
        <dbReference type="Proteomes" id="UP000250085"/>
    </source>
</evidence>
<proteinExistence type="predicted"/>
<accession>A0A2Z2MXU6</accession>
<sequence length="300" mass="34954">MEDENGTLPQQTSEPVVEPIDLIDAYTIGTWTEYIRLARPEDLVVLPSGEVSDQKGKGYILWTLYLIQDFLKRKGLEHIIQYSELDELISYLHQKYASELESTPRNIDENDLRALRRTVEIIITLLQQELSKRKTIEIEVHKGILDYENLLSTGLQPLFSYPEIVVNHIPEIVSHDLLESFKALLFDLPTASVMISLRAVEAAIRDLYFKLTNEDVNEVDSYPTWNYALSEIQKQLEYRKIRSKRLEGYLDFLREIRNSAEHPDKVFEINEAERIFVESIHAIEEVYLLIEKIQAKTSRD</sequence>
<dbReference type="KEGG" id="trl:A3L10_03620"/>
<keyword evidence="2" id="KW-1185">Reference proteome</keyword>
<reference evidence="1 2" key="1">
    <citation type="submission" date="2016-04" db="EMBL/GenBank/DDBJ databases">
        <title>Complete genome sequence of Thermococcus radiotolerans type strain EJ2.</title>
        <authorList>
            <person name="Oger P.M."/>
        </authorList>
    </citation>
    <scope>NUCLEOTIDE SEQUENCE [LARGE SCALE GENOMIC DNA]</scope>
    <source>
        <strain evidence="1 2">EJ2</strain>
    </source>
</reference>
<name>A0A2Z2MXU6_9EURY</name>